<dbReference type="AlphaFoldDB" id="A0A165T6P4"/>
<evidence type="ECO:0000259" key="2">
    <source>
        <dbReference type="PROSITE" id="PS51299"/>
    </source>
</evidence>
<dbReference type="Gene3D" id="3.10.260.10">
    <property type="entry name" value="Transcription regulator HTH, APSES-type DNA-binding domain"/>
    <property type="match status" value="1"/>
</dbReference>
<dbReference type="SUPFAM" id="SSF54616">
    <property type="entry name" value="DNA-binding domain of Mlu1-box binding protein MBP1"/>
    <property type="match status" value="1"/>
</dbReference>
<accession>A0A165T6P4</accession>
<dbReference type="GO" id="GO:0003677">
    <property type="term" value="F:DNA binding"/>
    <property type="evidence" value="ECO:0007669"/>
    <property type="project" value="InterPro"/>
</dbReference>
<dbReference type="PANTHER" id="PTHR38044:SF1">
    <property type="entry name" value="BOUQUET FORMATION PROTEIN 4"/>
    <property type="match status" value="1"/>
</dbReference>
<dbReference type="STRING" id="1314783.A0A165T6P4"/>
<dbReference type="GO" id="GO:1990862">
    <property type="term" value="C:nuclear membrane complex Bqt3-Bqt4"/>
    <property type="evidence" value="ECO:0007669"/>
    <property type="project" value="InterPro"/>
</dbReference>
<dbReference type="PANTHER" id="PTHR38044">
    <property type="entry name" value="BOUQUET FORMATION PROTEIN 4"/>
    <property type="match status" value="1"/>
</dbReference>
<keyword evidence="4" id="KW-1185">Reference proteome</keyword>
<feature type="region of interest" description="Disordered" evidence="1">
    <location>
        <begin position="296"/>
        <end position="345"/>
    </location>
</feature>
<dbReference type="GO" id="GO:0070197">
    <property type="term" value="P:meiotic attachment of telomere to nuclear envelope"/>
    <property type="evidence" value="ECO:0007669"/>
    <property type="project" value="InterPro"/>
</dbReference>
<feature type="compositionally biased region" description="Acidic residues" evidence="1">
    <location>
        <begin position="307"/>
        <end position="319"/>
    </location>
</feature>
<evidence type="ECO:0000256" key="1">
    <source>
        <dbReference type="SAM" id="MobiDB-lite"/>
    </source>
</evidence>
<name>A0A165T6P4_9APHY</name>
<proteinExistence type="predicted"/>
<feature type="compositionally biased region" description="Basic and acidic residues" evidence="1">
    <location>
        <begin position="331"/>
        <end position="342"/>
    </location>
</feature>
<reference evidence="3 4" key="1">
    <citation type="journal article" date="2016" name="Mol. Biol. Evol.">
        <title>Comparative Genomics of Early-Diverging Mushroom-Forming Fungi Provides Insights into the Origins of Lignocellulose Decay Capabilities.</title>
        <authorList>
            <person name="Nagy L.G."/>
            <person name="Riley R."/>
            <person name="Tritt A."/>
            <person name="Adam C."/>
            <person name="Daum C."/>
            <person name="Floudas D."/>
            <person name="Sun H."/>
            <person name="Yadav J.S."/>
            <person name="Pangilinan J."/>
            <person name="Larsson K.H."/>
            <person name="Matsuura K."/>
            <person name="Barry K."/>
            <person name="Labutti K."/>
            <person name="Kuo R."/>
            <person name="Ohm R.A."/>
            <person name="Bhattacharya S.S."/>
            <person name="Shirouzu T."/>
            <person name="Yoshinaga Y."/>
            <person name="Martin F.M."/>
            <person name="Grigoriev I.V."/>
            <person name="Hibbett D.S."/>
        </authorList>
    </citation>
    <scope>NUCLEOTIDE SEQUENCE [LARGE SCALE GENOMIC DNA]</scope>
    <source>
        <strain evidence="3 4">L-15889</strain>
    </source>
</reference>
<dbReference type="InterPro" id="IPR003163">
    <property type="entry name" value="Tscrpt_reg_HTH_APSES-type"/>
</dbReference>
<feature type="domain" description="HTH APSES-type" evidence="2">
    <location>
        <begin position="33"/>
        <end position="149"/>
    </location>
</feature>
<sequence>MKHNSVTQRLPLPIQHTNPYLKQIDSSKPPPVKFQEIVRDGHATIVGRLKIQTPSGHAFILRRLDTGAISLTTMFRAAFPTANEDHEKQEASWVRATYDLAGTNKGGRERFAGTWVTPEVALELADNYGLSSIIPVLAKAEPDPNVVYRRSTRAQQPTPEQSPAAGKEPGPAPAKKRREASPAPPKPAPAPAAAEPTVPTPPPSTARQTATPPPRRSTRHKSPAPPPSAPLPTRTPRSTRSRKVAATPDSAIKNNALAYELGEGTVDPVAQKLAEEVMEEDIREQKALIARLKQHRAETQARRASAVDEDEEDEEEDEAQVVSPTKPASKRPRDDGELKFNFEEPTEEIGERAIATNRRVSALANMPPERKSLAWGTLAFAIGFGAMNLLPTVQNYLSI</sequence>
<dbReference type="InterPro" id="IPR037548">
    <property type="entry name" value="Bqt4"/>
</dbReference>
<organism evidence="3 4">
    <name type="scientific">Daedalea quercina L-15889</name>
    <dbReference type="NCBI Taxonomy" id="1314783"/>
    <lineage>
        <taxon>Eukaryota</taxon>
        <taxon>Fungi</taxon>
        <taxon>Dikarya</taxon>
        <taxon>Basidiomycota</taxon>
        <taxon>Agaricomycotina</taxon>
        <taxon>Agaricomycetes</taxon>
        <taxon>Polyporales</taxon>
        <taxon>Fomitopsis</taxon>
    </lineage>
</organism>
<dbReference type="InterPro" id="IPR036887">
    <property type="entry name" value="HTH_APSES_sf"/>
</dbReference>
<dbReference type="Proteomes" id="UP000076727">
    <property type="component" value="Unassembled WGS sequence"/>
</dbReference>
<evidence type="ECO:0000313" key="4">
    <source>
        <dbReference type="Proteomes" id="UP000076727"/>
    </source>
</evidence>
<protein>
    <recommendedName>
        <fullName evidence="2">HTH APSES-type domain-containing protein</fullName>
    </recommendedName>
</protein>
<dbReference type="GO" id="GO:0044820">
    <property type="term" value="P:mitotic telomere tethering at nuclear periphery"/>
    <property type="evidence" value="ECO:0007669"/>
    <property type="project" value="TreeGrafter"/>
</dbReference>
<gene>
    <name evidence="3" type="ORF">DAEQUDRAFT_684557</name>
</gene>
<dbReference type="OrthoDB" id="5346159at2759"/>
<feature type="region of interest" description="Disordered" evidence="1">
    <location>
        <begin position="151"/>
        <end position="254"/>
    </location>
</feature>
<evidence type="ECO:0000313" key="3">
    <source>
        <dbReference type="EMBL" id="KZT73004.1"/>
    </source>
</evidence>
<dbReference type="EMBL" id="KV429038">
    <property type="protein sequence ID" value="KZT73004.1"/>
    <property type="molecule type" value="Genomic_DNA"/>
</dbReference>
<dbReference type="PROSITE" id="PS51299">
    <property type="entry name" value="HTH_APSES"/>
    <property type="match status" value="1"/>
</dbReference>